<keyword evidence="3" id="KW-1185">Reference proteome</keyword>
<comment type="caution">
    <text evidence="2">The sequence shown here is derived from an EMBL/GenBank/DDBJ whole genome shotgun (WGS) entry which is preliminary data.</text>
</comment>
<feature type="region of interest" description="Disordered" evidence="1">
    <location>
        <begin position="47"/>
        <end position="67"/>
    </location>
</feature>
<proteinExistence type="predicted"/>
<sequence length="111" mass="12699">MMETTPFNFTTEQKDLLQSLSQEMGKSISALIEEALKRLREDVRLMNRNTNGSQAENGEISSPLAPQPRKPIWELFEEASHNIPDEELDRLSTDGSYQHDHYLYGTPKHPA</sequence>
<name>W4L2P4_9BACT</name>
<evidence type="ECO:0000313" key="2">
    <source>
        <dbReference type="EMBL" id="ETW92277.1"/>
    </source>
</evidence>
<feature type="compositionally biased region" description="Polar residues" evidence="1">
    <location>
        <begin position="47"/>
        <end position="60"/>
    </location>
</feature>
<organism evidence="2 3">
    <name type="scientific">Candidatus Entotheonella gemina</name>
    <dbReference type="NCBI Taxonomy" id="1429439"/>
    <lineage>
        <taxon>Bacteria</taxon>
        <taxon>Pseudomonadati</taxon>
        <taxon>Nitrospinota/Tectimicrobiota group</taxon>
        <taxon>Candidatus Tectimicrobiota</taxon>
        <taxon>Candidatus Entotheonellia</taxon>
        <taxon>Candidatus Entotheonellales</taxon>
        <taxon>Candidatus Entotheonellaceae</taxon>
        <taxon>Candidatus Entotheonella</taxon>
    </lineage>
</organism>
<feature type="compositionally biased region" description="Basic and acidic residues" evidence="1">
    <location>
        <begin position="88"/>
        <end position="102"/>
    </location>
</feature>
<dbReference type="Proteomes" id="UP000019140">
    <property type="component" value="Unassembled WGS sequence"/>
</dbReference>
<dbReference type="AlphaFoldDB" id="W4L2P4"/>
<protein>
    <submittedName>
        <fullName evidence="2">Uncharacterized protein</fullName>
    </submittedName>
</protein>
<evidence type="ECO:0000256" key="1">
    <source>
        <dbReference type="SAM" id="MobiDB-lite"/>
    </source>
</evidence>
<gene>
    <name evidence="2" type="ORF">ETSY2_53905</name>
</gene>
<accession>W4L2P4</accession>
<evidence type="ECO:0000313" key="3">
    <source>
        <dbReference type="Proteomes" id="UP000019140"/>
    </source>
</evidence>
<dbReference type="EMBL" id="AZHX01002983">
    <property type="protein sequence ID" value="ETW92277.1"/>
    <property type="molecule type" value="Genomic_DNA"/>
</dbReference>
<feature type="region of interest" description="Disordered" evidence="1">
    <location>
        <begin position="88"/>
        <end position="111"/>
    </location>
</feature>
<dbReference type="HOGENOM" id="CLU_168103_0_0_7"/>
<reference evidence="2 3" key="1">
    <citation type="journal article" date="2014" name="Nature">
        <title>An environmental bacterial taxon with a large and distinct metabolic repertoire.</title>
        <authorList>
            <person name="Wilson M.C."/>
            <person name="Mori T."/>
            <person name="Ruckert C."/>
            <person name="Uria A.R."/>
            <person name="Helf M.J."/>
            <person name="Takada K."/>
            <person name="Gernert C."/>
            <person name="Steffens U.A."/>
            <person name="Heycke N."/>
            <person name="Schmitt S."/>
            <person name="Rinke C."/>
            <person name="Helfrich E.J."/>
            <person name="Brachmann A.O."/>
            <person name="Gurgui C."/>
            <person name="Wakimoto T."/>
            <person name="Kracht M."/>
            <person name="Crusemann M."/>
            <person name="Hentschel U."/>
            <person name="Abe I."/>
            <person name="Matsunaga S."/>
            <person name="Kalinowski J."/>
            <person name="Takeyama H."/>
            <person name="Piel J."/>
        </authorList>
    </citation>
    <scope>NUCLEOTIDE SEQUENCE [LARGE SCALE GENOMIC DNA]</scope>
    <source>
        <strain evidence="3">TSY2</strain>
    </source>
</reference>
<dbReference type="PATRIC" id="fig|1429439.4.peg.8636"/>